<comment type="caution">
    <text evidence="2">The sequence shown here is derived from an EMBL/GenBank/DDBJ whole genome shotgun (WGS) entry which is preliminary data.</text>
</comment>
<gene>
    <name evidence="2" type="ORF">I3842_01G252100</name>
</gene>
<dbReference type="Proteomes" id="UP000811246">
    <property type="component" value="Chromosome 1"/>
</dbReference>
<evidence type="ECO:0000313" key="3">
    <source>
        <dbReference type="Proteomes" id="UP000811246"/>
    </source>
</evidence>
<dbReference type="EMBL" id="CM031825">
    <property type="protein sequence ID" value="KAG6734015.1"/>
    <property type="molecule type" value="Genomic_DNA"/>
</dbReference>
<accession>A0A922K8C5</accession>
<reference evidence="2" key="1">
    <citation type="submission" date="2021-01" db="EMBL/GenBank/DDBJ databases">
        <authorList>
            <person name="Lovell J.T."/>
            <person name="Bentley N."/>
            <person name="Bhattarai G."/>
            <person name="Jenkins J.W."/>
            <person name="Sreedasyam A."/>
            <person name="Alarcon Y."/>
            <person name="Bock C."/>
            <person name="Boston L."/>
            <person name="Carlson J."/>
            <person name="Cervantes K."/>
            <person name="Clermont K."/>
            <person name="Krom N."/>
            <person name="Kubenka K."/>
            <person name="Mamidi S."/>
            <person name="Mattison C."/>
            <person name="Monteros M."/>
            <person name="Pisani C."/>
            <person name="Plott C."/>
            <person name="Rajasekar S."/>
            <person name="Rhein H.S."/>
            <person name="Rohla C."/>
            <person name="Song M."/>
            <person name="Hilaire R.S."/>
            <person name="Shu S."/>
            <person name="Wells L."/>
            <person name="Wang X."/>
            <person name="Webber J."/>
            <person name="Heerema R.J."/>
            <person name="Klein P."/>
            <person name="Conner P."/>
            <person name="Grauke L."/>
            <person name="Grimwood J."/>
            <person name="Schmutz J."/>
            <person name="Randall J.J."/>
        </authorList>
    </citation>
    <scope>NUCLEOTIDE SEQUENCE</scope>
    <source>
        <tissue evidence="2">Leaf</tissue>
    </source>
</reference>
<organism evidence="2 3">
    <name type="scientific">Carya illinoinensis</name>
    <name type="common">Pecan</name>
    <dbReference type="NCBI Taxonomy" id="32201"/>
    <lineage>
        <taxon>Eukaryota</taxon>
        <taxon>Viridiplantae</taxon>
        <taxon>Streptophyta</taxon>
        <taxon>Embryophyta</taxon>
        <taxon>Tracheophyta</taxon>
        <taxon>Spermatophyta</taxon>
        <taxon>Magnoliopsida</taxon>
        <taxon>eudicotyledons</taxon>
        <taxon>Gunneridae</taxon>
        <taxon>Pentapetalae</taxon>
        <taxon>rosids</taxon>
        <taxon>fabids</taxon>
        <taxon>Fagales</taxon>
        <taxon>Juglandaceae</taxon>
        <taxon>Carya</taxon>
    </lineage>
</organism>
<name>A0A922K8C5_CARIL</name>
<protein>
    <submittedName>
        <fullName evidence="2">Uncharacterized protein</fullName>
    </submittedName>
</protein>
<proteinExistence type="predicted"/>
<evidence type="ECO:0000256" key="1">
    <source>
        <dbReference type="SAM" id="Coils"/>
    </source>
</evidence>
<keyword evidence="1" id="KW-0175">Coiled coil</keyword>
<evidence type="ECO:0000313" key="2">
    <source>
        <dbReference type="EMBL" id="KAG6734015.1"/>
    </source>
</evidence>
<dbReference type="AlphaFoldDB" id="A0A922K8C5"/>
<sequence length="197" mass="22251">MSTSLELQIHSSLMELSRFKNFITTSVRNHTANDGYWSSNEILRDFIGKFDKLCLEADAITGKQKQPDQCSLEVNSSRGIKLSAGPMDSAPNKILKPLGCSGNKVCISSCKGKAVMQTGMVEQLNERLEILEEETETMKKDLFGVLEERRTLVNEIYEQFQIIQHCLCLRNQAIGETCPRDHTLIAEHALHMIRCDM</sequence>
<feature type="coiled-coil region" evidence="1">
    <location>
        <begin position="114"/>
        <end position="141"/>
    </location>
</feature>